<accession>A0A9J6PDJ2</accession>
<reference evidence="11" key="1">
    <citation type="submission" date="2022-06" db="EMBL/GenBank/DDBJ databases">
        <title>Isolation and Genomics of Futiania mangrovii gen. nov., sp. nov., a Rare and Metabolically-versatile member in the Class Alphaproteobacteria.</title>
        <authorList>
            <person name="Liu L."/>
            <person name="Huang W.-C."/>
            <person name="Pan J."/>
            <person name="Li J."/>
            <person name="Huang Y."/>
            <person name="Du H."/>
            <person name="Liu Y."/>
            <person name="Li M."/>
        </authorList>
    </citation>
    <scope>NUCLEOTIDE SEQUENCE</scope>
    <source>
        <strain evidence="11">FT118</strain>
    </source>
</reference>
<evidence type="ECO:0000259" key="10">
    <source>
        <dbReference type="PROSITE" id="PS50263"/>
    </source>
</evidence>
<comment type="subcellular location">
    <subcellularLocation>
        <location evidence="1 9">Cell membrane</location>
        <topology evidence="1 9">Multi-pass membrane protein</topology>
    </subcellularLocation>
</comment>
<keyword evidence="6 9" id="KW-1133">Transmembrane helix</keyword>
<dbReference type="EMBL" id="JAMZFT010000002">
    <property type="protein sequence ID" value="MCP1336422.1"/>
    <property type="molecule type" value="Genomic_DNA"/>
</dbReference>
<keyword evidence="5 9" id="KW-0812">Transmembrane</keyword>
<dbReference type="NCBIfam" id="TIGR00546">
    <property type="entry name" value="lnt"/>
    <property type="match status" value="1"/>
</dbReference>
<comment type="similarity">
    <text evidence="2 9">Belongs to the CN hydrolase family. Apolipoprotein N-acyltransferase subfamily.</text>
</comment>
<dbReference type="AlphaFoldDB" id="A0A9J6PDJ2"/>
<evidence type="ECO:0000256" key="5">
    <source>
        <dbReference type="ARBA" id="ARBA00022692"/>
    </source>
</evidence>
<keyword evidence="8 9" id="KW-0012">Acyltransferase</keyword>
<dbReference type="PROSITE" id="PS50263">
    <property type="entry name" value="CN_HYDROLASE"/>
    <property type="match status" value="1"/>
</dbReference>
<feature type="domain" description="CN hydrolase" evidence="10">
    <location>
        <begin position="253"/>
        <end position="502"/>
    </location>
</feature>
<dbReference type="SUPFAM" id="SSF56317">
    <property type="entry name" value="Carbon-nitrogen hydrolase"/>
    <property type="match status" value="1"/>
</dbReference>
<evidence type="ECO:0000313" key="12">
    <source>
        <dbReference type="Proteomes" id="UP001055804"/>
    </source>
</evidence>
<evidence type="ECO:0000256" key="7">
    <source>
        <dbReference type="ARBA" id="ARBA00023136"/>
    </source>
</evidence>
<dbReference type="InterPro" id="IPR045378">
    <property type="entry name" value="LNT_N"/>
</dbReference>
<dbReference type="EC" id="2.3.1.269" evidence="9"/>
<gene>
    <name evidence="9 11" type="primary">lnt</name>
    <name evidence="11" type="ORF">NJQ99_08395</name>
</gene>
<evidence type="ECO:0000256" key="6">
    <source>
        <dbReference type="ARBA" id="ARBA00022989"/>
    </source>
</evidence>
<dbReference type="InterPro" id="IPR004563">
    <property type="entry name" value="Apolipo_AcylTrfase"/>
</dbReference>
<dbReference type="Gene3D" id="3.60.110.10">
    <property type="entry name" value="Carbon-nitrogen hydrolase"/>
    <property type="match status" value="1"/>
</dbReference>
<evidence type="ECO:0000256" key="3">
    <source>
        <dbReference type="ARBA" id="ARBA00022475"/>
    </source>
</evidence>
<dbReference type="HAMAP" id="MF_01148">
    <property type="entry name" value="Lnt"/>
    <property type="match status" value="1"/>
</dbReference>
<keyword evidence="7 9" id="KW-0472">Membrane</keyword>
<comment type="function">
    <text evidence="9">Catalyzes the phospholipid dependent N-acylation of the N-terminal cysteine of apolipoprotein, the last step in lipoprotein maturation.</text>
</comment>
<feature type="transmembrane region" description="Helical" evidence="9">
    <location>
        <begin position="31"/>
        <end position="61"/>
    </location>
</feature>
<dbReference type="InterPro" id="IPR036526">
    <property type="entry name" value="C-N_Hydrolase_sf"/>
</dbReference>
<dbReference type="GO" id="GO:0005886">
    <property type="term" value="C:plasma membrane"/>
    <property type="evidence" value="ECO:0007669"/>
    <property type="project" value="UniProtKB-SubCell"/>
</dbReference>
<evidence type="ECO:0000256" key="1">
    <source>
        <dbReference type="ARBA" id="ARBA00004651"/>
    </source>
</evidence>
<dbReference type="RefSeq" id="WP_269332381.1">
    <property type="nucleotide sequence ID" value="NZ_JAMZFT010000002.1"/>
</dbReference>
<dbReference type="InterPro" id="IPR003010">
    <property type="entry name" value="C-N_Hydrolase"/>
</dbReference>
<comment type="pathway">
    <text evidence="9">Protein modification; lipoprotein biosynthesis (N-acyl transfer).</text>
</comment>
<evidence type="ECO:0000313" key="11">
    <source>
        <dbReference type="EMBL" id="MCP1336422.1"/>
    </source>
</evidence>
<feature type="transmembrane region" description="Helical" evidence="9">
    <location>
        <begin position="182"/>
        <end position="205"/>
    </location>
</feature>
<evidence type="ECO:0000256" key="2">
    <source>
        <dbReference type="ARBA" id="ARBA00010065"/>
    </source>
</evidence>
<feature type="transmembrane region" description="Helical" evidence="9">
    <location>
        <begin position="106"/>
        <end position="130"/>
    </location>
</feature>
<comment type="caution">
    <text evidence="11">The sequence shown here is derived from an EMBL/GenBank/DDBJ whole genome shotgun (WGS) entry which is preliminary data.</text>
</comment>
<keyword evidence="12" id="KW-1185">Reference proteome</keyword>
<protein>
    <recommendedName>
        <fullName evidence="9">Apolipoprotein N-acyltransferase</fullName>
        <shortName evidence="9">ALP N-acyltransferase</shortName>
        <ecNumber evidence="9">2.3.1.269</ecNumber>
    </recommendedName>
</protein>
<feature type="transmembrane region" description="Helical" evidence="9">
    <location>
        <begin position="217"/>
        <end position="235"/>
    </location>
</feature>
<dbReference type="PANTHER" id="PTHR38686:SF1">
    <property type="entry name" value="APOLIPOPROTEIN N-ACYLTRANSFERASE"/>
    <property type="match status" value="1"/>
</dbReference>
<organism evidence="11 12">
    <name type="scientific">Futiania mangrovi</name>
    <dbReference type="NCBI Taxonomy" id="2959716"/>
    <lineage>
        <taxon>Bacteria</taxon>
        <taxon>Pseudomonadati</taxon>
        <taxon>Pseudomonadota</taxon>
        <taxon>Alphaproteobacteria</taxon>
        <taxon>Futianiales</taxon>
        <taxon>Futianiaceae</taxon>
        <taxon>Futiania</taxon>
    </lineage>
</organism>
<name>A0A9J6PDJ2_9PROT</name>
<dbReference type="Pfam" id="PF00795">
    <property type="entry name" value="CN_hydrolase"/>
    <property type="match status" value="1"/>
</dbReference>
<feature type="transmembrane region" description="Helical" evidence="9">
    <location>
        <begin position="511"/>
        <end position="530"/>
    </location>
</feature>
<proteinExistence type="inferred from homology"/>
<comment type="catalytic activity">
    <reaction evidence="9">
        <text>N-terminal S-1,2-diacyl-sn-glyceryl-L-cysteinyl-[lipoprotein] + a glycerophospholipid = N-acyl-S-1,2-diacyl-sn-glyceryl-L-cysteinyl-[lipoprotein] + a 2-acyl-sn-glycero-3-phospholipid + H(+)</text>
        <dbReference type="Rhea" id="RHEA:48228"/>
        <dbReference type="Rhea" id="RHEA-COMP:14681"/>
        <dbReference type="Rhea" id="RHEA-COMP:14684"/>
        <dbReference type="ChEBI" id="CHEBI:15378"/>
        <dbReference type="ChEBI" id="CHEBI:136912"/>
        <dbReference type="ChEBI" id="CHEBI:140656"/>
        <dbReference type="ChEBI" id="CHEBI:140657"/>
        <dbReference type="ChEBI" id="CHEBI:140660"/>
        <dbReference type="EC" id="2.3.1.269"/>
    </reaction>
</comment>
<dbReference type="GO" id="GO:0042158">
    <property type="term" value="P:lipoprotein biosynthetic process"/>
    <property type="evidence" value="ECO:0007669"/>
    <property type="project" value="UniProtKB-UniRule"/>
</dbReference>
<evidence type="ECO:0000256" key="4">
    <source>
        <dbReference type="ARBA" id="ARBA00022679"/>
    </source>
</evidence>
<keyword evidence="4 9" id="KW-0808">Transferase</keyword>
<dbReference type="Pfam" id="PF20154">
    <property type="entry name" value="LNT_N"/>
    <property type="match status" value="1"/>
</dbReference>
<keyword evidence="3 9" id="KW-1003">Cell membrane</keyword>
<evidence type="ECO:0000256" key="9">
    <source>
        <dbReference type="HAMAP-Rule" id="MF_01148"/>
    </source>
</evidence>
<dbReference type="PANTHER" id="PTHR38686">
    <property type="entry name" value="APOLIPOPROTEIN N-ACYLTRANSFERASE"/>
    <property type="match status" value="1"/>
</dbReference>
<sequence length="545" mass="57021">MSLTATRSAPLVPPVRILAGQGRFVRALVPLLAGALLALALAPAFAWPLIFLCWPLLALSIEASAAGPRPVRAAALAGWLFGFGYFVAGLFWIGEAFLVDAERFAILLPVAVAGLPAGLALFWGAAAGLAAWAGRTPAMRLAALWGALVLAEALRMRILTGFPWNLPAHVWAGSDPMMQTAALLGLDGLTAWTLGLALLPALLLVAEASPARRAAALLLPALLLGAQAGFGYWRLPAGGAGAADPDAPVVRIVQPNIPQKMKWAPEQRRQIFAQYLDATRGAGAPGFEGVDMVVWPESALPFLLDRTPEALEAIAATLGGAWLVTGQQRMEEGADDVRTFFNSVMSIAPDGRIAAVYDKAHLVPFGEYLPLQPLMEAIGITQLTGIRGGFTPGGDRQGLLRAGSSQTLVAPLVCYEILFGGRIASGQDRPRAIVNVTNDAWFGTTTGPYQHLAAARLRAVIEGLPVVRAANTGVSALIDSHGRLRAAIPLATAGARDVALPPALPRPAGPAVAVPAALAAALVVIGLAVLRGHQRRTSRRMQKHA</sequence>
<dbReference type="Proteomes" id="UP001055804">
    <property type="component" value="Unassembled WGS sequence"/>
</dbReference>
<dbReference type="CDD" id="cd07571">
    <property type="entry name" value="ALP_N-acyl_transferase"/>
    <property type="match status" value="1"/>
</dbReference>
<dbReference type="GO" id="GO:0016410">
    <property type="term" value="F:N-acyltransferase activity"/>
    <property type="evidence" value="ECO:0007669"/>
    <property type="project" value="UniProtKB-UniRule"/>
</dbReference>
<feature type="transmembrane region" description="Helical" evidence="9">
    <location>
        <begin position="73"/>
        <end position="94"/>
    </location>
</feature>
<evidence type="ECO:0000256" key="8">
    <source>
        <dbReference type="ARBA" id="ARBA00023315"/>
    </source>
</evidence>